<dbReference type="Pfam" id="PF01580">
    <property type="entry name" value="FtsK_SpoIIIE"/>
    <property type="match status" value="1"/>
</dbReference>
<evidence type="ECO:0000313" key="7">
    <source>
        <dbReference type="Proteomes" id="UP001459714"/>
    </source>
</evidence>
<dbReference type="SUPFAM" id="SSF52540">
    <property type="entry name" value="P-loop containing nucleoside triphosphate hydrolases"/>
    <property type="match status" value="1"/>
</dbReference>
<comment type="caution">
    <text evidence="6">The sequence shown here is derived from an EMBL/GenBank/DDBJ whole genome shotgun (WGS) entry which is preliminary data.</text>
</comment>
<evidence type="ECO:0000256" key="1">
    <source>
        <dbReference type="ARBA" id="ARBA00004141"/>
    </source>
</evidence>
<sequence length="219" mass="25089">MRNIKRYNEIVKQPLPYIVCVIDEYADLIETNKEVEDYIVRLGQKSRAAGIHLIIATQKPLVDVVTSSLKSNLTSVIGFRMKGHNSYMTVFGKSIPYRLLGNGDGVAMLEGNVREFIRFQSPIISLNEQEVDDVIKNLKEILKNRNEYSNEPFVKPIEKIKLYIAQTGETRLAKICEHMQIRMSDVGDLVSQLVKEGWLEKDGKGYKIIASDEELNKWR</sequence>
<evidence type="ECO:0000259" key="5">
    <source>
        <dbReference type="PROSITE" id="PS50901"/>
    </source>
</evidence>
<keyword evidence="3 4" id="KW-0067">ATP-binding</keyword>
<evidence type="ECO:0000256" key="3">
    <source>
        <dbReference type="ARBA" id="ARBA00022840"/>
    </source>
</evidence>
<dbReference type="PROSITE" id="PS50901">
    <property type="entry name" value="FTSK"/>
    <property type="match status" value="1"/>
</dbReference>
<evidence type="ECO:0000313" key="6">
    <source>
        <dbReference type="EMBL" id="MEL3959379.1"/>
    </source>
</evidence>
<keyword evidence="2 4" id="KW-0547">Nucleotide-binding</keyword>
<dbReference type="PANTHER" id="PTHR22683">
    <property type="entry name" value="SPORULATION PROTEIN RELATED"/>
    <property type="match status" value="1"/>
</dbReference>
<dbReference type="RefSeq" id="WP_342021017.1">
    <property type="nucleotide sequence ID" value="NZ_JBBYAK010000002.1"/>
</dbReference>
<dbReference type="InterPro" id="IPR050206">
    <property type="entry name" value="FtsK/SpoIIIE/SftA"/>
</dbReference>
<dbReference type="InterPro" id="IPR027417">
    <property type="entry name" value="P-loop_NTPase"/>
</dbReference>
<keyword evidence="7" id="KW-1185">Reference proteome</keyword>
<dbReference type="Proteomes" id="UP001459714">
    <property type="component" value="Unassembled WGS sequence"/>
</dbReference>
<comment type="caution">
    <text evidence="4">Lacks conserved residue(s) required for the propagation of feature annotation.</text>
</comment>
<comment type="subcellular location">
    <subcellularLocation>
        <location evidence="1">Membrane</location>
        <topology evidence="1">Multi-pass membrane protein</topology>
    </subcellularLocation>
</comment>
<evidence type="ECO:0000256" key="4">
    <source>
        <dbReference type="PROSITE-ProRule" id="PRU00289"/>
    </source>
</evidence>
<protein>
    <submittedName>
        <fullName evidence="6">FtsK/SpoIIIE domain-containing protein</fullName>
    </submittedName>
</protein>
<proteinExistence type="predicted"/>
<dbReference type="EMBL" id="JBBYAK010000002">
    <property type="protein sequence ID" value="MEL3959379.1"/>
    <property type="molecule type" value="Genomic_DNA"/>
</dbReference>
<dbReference type="Gene3D" id="3.40.50.300">
    <property type="entry name" value="P-loop containing nucleotide triphosphate hydrolases"/>
    <property type="match status" value="1"/>
</dbReference>
<gene>
    <name evidence="6" type="ORF">NST17_19690</name>
</gene>
<dbReference type="InterPro" id="IPR002543">
    <property type="entry name" value="FtsK_dom"/>
</dbReference>
<organism evidence="6 7">
    <name type="scientific">Caldifermentibacillus hisashii</name>
    <dbReference type="NCBI Taxonomy" id="996558"/>
    <lineage>
        <taxon>Bacteria</taxon>
        <taxon>Bacillati</taxon>
        <taxon>Bacillota</taxon>
        <taxon>Bacilli</taxon>
        <taxon>Bacillales</taxon>
        <taxon>Bacillaceae</taxon>
        <taxon>Caldifermentibacillus</taxon>
    </lineage>
</organism>
<name>A0ABU9K2P9_9BACI</name>
<accession>A0ABU9K2P9</accession>
<reference evidence="6 7" key="1">
    <citation type="submission" date="2024-03" db="EMBL/GenBank/DDBJ databases">
        <title>Bacilli Hybrid Assemblies.</title>
        <authorList>
            <person name="Kovac J."/>
        </authorList>
    </citation>
    <scope>NUCLEOTIDE SEQUENCE [LARGE SCALE GENOMIC DNA]</scope>
    <source>
        <strain evidence="6 7">FSL M8-0022</strain>
    </source>
</reference>
<feature type="domain" description="FtsK" evidence="5">
    <location>
        <begin position="1"/>
        <end position="88"/>
    </location>
</feature>
<evidence type="ECO:0000256" key="2">
    <source>
        <dbReference type="ARBA" id="ARBA00022741"/>
    </source>
</evidence>
<dbReference type="PANTHER" id="PTHR22683:SF41">
    <property type="entry name" value="DNA TRANSLOCASE FTSK"/>
    <property type="match status" value="1"/>
</dbReference>